<dbReference type="GO" id="GO:0003677">
    <property type="term" value="F:DNA binding"/>
    <property type="evidence" value="ECO:0007669"/>
    <property type="project" value="InterPro"/>
</dbReference>
<dbReference type="InterPro" id="IPR001387">
    <property type="entry name" value="Cro/C1-type_HTH"/>
</dbReference>
<dbReference type="HOGENOM" id="CLU_090969_1_0_4"/>
<gene>
    <name evidence="2" type="ordered locus">Rmet_1901</name>
</gene>
<dbReference type="EMBL" id="CP000352">
    <property type="protein sequence ID" value="ABF08780.1"/>
    <property type="molecule type" value="Genomic_DNA"/>
</dbReference>
<reference evidence="3" key="1">
    <citation type="journal article" date="2010" name="PLoS ONE">
        <title>The complete genome sequence of Cupriavidus metallidurans strain CH34, a master survivalist in harsh and anthropogenic environments.</title>
        <authorList>
            <person name="Janssen P.J."/>
            <person name="Van Houdt R."/>
            <person name="Moors H."/>
            <person name="Monsieurs P."/>
            <person name="Morin N."/>
            <person name="Michaux A."/>
            <person name="Benotmane M.A."/>
            <person name="Leys N."/>
            <person name="Vallaeys T."/>
            <person name="Lapidus A."/>
            <person name="Monchy S."/>
            <person name="Medigue C."/>
            <person name="Taghavi S."/>
            <person name="McCorkle S."/>
            <person name="Dunn J."/>
            <person name="van der Lelie D."/>
            <person name="Mergeay M."/>
        </authorList>
    </citation>
    <scope>NUCLEOTIDE SEQUENCE [LARGE SCALE GENOMIC DNA]</scope>
    <source>
        <strain evidence="3">ATCC 43123 / DSM 2839 / NBRC 102507 / CH34</strain>
    </source>
</reference>
<accession>Q1LM46</accession>
<dbReference type="SUPFAM" id="SSF47413">
    <property type="entry name" value="lambda repressor-like DNA-binding domains"/>
    <property type="match status" value="1"/>
</dbReference>
<dbReference type="STRING" id="266264.Rmet_1901"/>
<dbReference type="Proteomes" id="UP000002429">
    <property type="component" value="Chromosome"/>
</dbReference>
<dbReference type="AlphaFoldDB" id="Q1LM46"/>
<dbReference type="InterPro" id="IPR010982">
    <property type="entry name" value="Lambda_DNA-bd_dom_sf"/>
</dbReference>
<evidence type="ECO:0000313" key="2">
    <source>
        <dbReference type="EMBL" id="ABF08780.1"/>
    </source>
</evidence>
<keyword evidence="3" id="KW-1185">Reference proteome</keyword>
<dbReference type="KEGG" id="rme:Rmet_1901"/>
<dbReference type="Pfam" id="PF13443">
    <property type="entry name" value="HTH_26"/>
    <property type="match status" value="1"/>
</dbReference>
<protein>
    <submittedName>
        <fullName evidence="2">Transcriptional regulator, XRE family</fullName>
    </submittedName>
</protein>
<evidence type="ECO:0000259" key="1">
    <source>
        <dbReference type="PROSITE" id="PS50943"/>
    </source>
</evidence>
<feature type="domain" description="HTH cro/C1-type" evidence="1">
    <location>
        <begin position="11"/>
        <end position="64"/>
    </location>
</feature>
<evidence type="ECO:0000313" key="3">
    <source>
        <dbReference type="Proteomes" id="UP000002429"/>
    </source>
</evidence>
<proteinExistence type="predicted"/>
<dbReference type="CDD" id="cd00093">
    <property type="entry name" value="HTH_XRE"/>
    <property type="match status" value="1"/>
</dbReference>
<sequence>MSEVEQLVATIKRQLKAQGLTYRDVAQALALSEASVKRLFASERLNLDRLAQLATLLGFTLAELTQEAAAALPVLRRLTREQEAQLVLDRKLLLVAVCALNHWSAEEIVAAYQITRAECVERLLVLDRMGLITLLPGDRIRLRVMRDFDWLPDGPIRHFFREEGLNDFLDSPFNAPGQTMEFAHAMLTGPALEQLRLELQRLRARVALLHDESASAPLAQRRGIGMLLATREWEPTGFASLRQRPR</sequence>
<dbReference type="eggNOG" id="COG3655">
    <property type="taxonomic scope" value="Bacteria"/>
</dbReference>
<dbReference type="SMART" id="SM00530">
    <property type="entry name" value="HTH_XRE"/>
    <property type="match status" value="1"/>
</dbReference>
<organism evidence="2 3">
    <name type="scientific">Cupriavidus metallidurans (strain ATCC 43123 / DSM 2839 / NBRC 102507 / CH34)</name>
    <name type="common">Ralstonia metallidurans</name>
    <dbReference type="NCBI Taxonomy" id="266264"/>
    <lineage>
        <taxon>Bacteria</taxon>
        <taxon>Pseudomonadati</taxon>
        <taxon>Pseudomonadota</taxon>
        <taxon>Betaproteobacteria</taxon>
        <taxon>Burkholderiales</taxon>
        <taxon>Burkholderiaceae</taxon>
        <taxon>Cupriavidus</taxon>
    </lineage>
</organism>
<dbReference type="Gene3D" id="1.10.260.40">
    <property type="entry name" value="lambda repressor-like DNA-binding domains"/>
    <property type="match status" value="1"/>
</dbReference>
<name>Q1LM46_CUPMC</name>
<dbReference type="PROSITE" id="PS50943">
    <property type="entry name" value="HTH_CROC1"/>
    <property type="match status" value="1"/>
</dbReference>
<dbReference type="RefSeq" id="WP_011516634.1">
    <property type="nucleotide sequence ID" value="NC_007973.1"/>
</dbReference>